<dbReference type="EMBL" id="AAQR03170804">
    <property type="status" value="NOT_ANNOTATED_CDS"/>
    <property type="molecule type" value="Genomic_DNA"/>
</dbReference>
<dbReference type="Pfam" id="PF00059">
    <property type="entry name" value="Lectin_C"/>
    <property type="match status" value="1"/>
</dbReference>
<dbReference type="OMA" id="WEWSNAD"/>
<dbReference type="EMBL" id="AAQR03170803">
    <property type="status" value="NOT_ANNOTATED_CDS"/>
    <property type="molecule type" value="Genomic_DNA"/>
</dbReference>
<reference evidence="8" key="1">
    <citation type="submission" date="2011-03" db="EMBL/GenBank/DDBJ databases">
        <title>Version 3 of the genome sequence of Otolemur garnettii (Bushbaby).</title>
        <authorList>
            <consortium name="The Broad Institute Genome Sequencing Platform"/>
            <person name="Di Palma F."/>
            <person name="Johnson J."/>
            <person name="Lander E.S."/>
            <person name="Lindblad-Toh K."/>
            <person name="Jaffe D.B."/>
            <person name="Gnerre S."/>
            <person name="MacCallum I."/>
            <person name="Przybylski D."/>
            <person name="Ribeiro F.J."/>
            <person name="Burton J.N."/>
            <person name="Walker B.J."/>
            <person name="Sharpe T."/>
            <person name="Hall G."/>
        </authorList>
    </citation>
    <scope>NUCLEOTIDE SEQUENCE [LARGE SCALE GENOMIC DNA]</scope>
</reference>
<dbReference type="GO" id="GO:0030246">
    <property type="term" value="F:carbohydrate binding"/>
    <property type="evidence" value="ECO:0007669"/>
    <property type="project" value="UniProtKB-KW"/>
</dbReference>
<evidence type="ECO:0000256" key="3">
    <source>
        <dbReference type="ARBA" id="ARBA00022734"/>
    </source>
</evidence>
<dbReference type="GeneTree" id="ENSGT00940000162300"/>
<keyword evidence="8" id="KW-1185">Reference proteome</keyword>
<accession>H0WSW6</accession>
<keyword evidence="4" id="KW-1015">Disulfide bond</keyword>
<organism evidence="7 8">
    <name type="scientific">Otolemur garnettii</name>
    <name type="common">Small-eared galago</name>
    <name type="synonym">Garnett's greater bushbaby</name>
    <dbReference type="NCBI Taxonomy" id="30611"/>
    <lineage>
        <taxon>Eukaryota</taxon>
        <taxon>Metazoa</taxon>
        <taxon>Chordata</taxon>
        <taxon>Craniata</taxon>
        <taxon>Vertebrata</taxon>
        <taxon>Euteleostomi</taxon>
        <taxon>Mammalia</taxon>
        <taxon>Eutheria</taxon>
        <taxon>Euarchontoglires</taxon>
        <taxon>Primates</taxon>
        <taxon>Strepsirrhini</taxon>
        <taxon>Lorisiformes</taxon>
        <taxon>Galagidae</taxon>
        <taxon>Otolemur</taxon>
    </lineage>
</organism>
<dbReference type="InterPro" id="IPR016186">
    <property type="entry name" value="C-type_lectin-like/link_sf"/>
</dbReference>
<evidence type="ECO:0000256" key="5">
    <source>
        <dbReference type="SAM" id="SignalP"/>
    </source>
</evidence>
<dbReference type="InterPro" id="IPR016187">
    <property type="entry name" value="CTDL_fold"/>
</dbReference>
<dbReference type="Proteomes" id="UP000005225">
    <property type="component" value="Unassembled WGS sequence"/>
</dbReference>
<dbReference type="InterPro" id="IPR018378">
    <property type="entry name" value="C-type_lectin_CS"/>
</dbReference>
<dbReference type="GO" id="GO:0005576">
    <property type="term" value="C:extracellular region"/>
    <property type="evidence" value="ECO:0007669"/>
    <property type="project" value="UniProtKB-SubCell"/>
</dbReference>
<dbReference type="InterPro" id="IPR001304">
    <property type="entry name" value="C-type_lectin-like"/>
</dbReference>
<dbReference type="Ensembl" id="ENSOGAT00000005817.2">
    <property type="protein sequence ID" value="ENSOGAP00000005201.2"/>
    <property type="gene ID" value="ENSOGAG00000005815.2"/>
</dbReference>
<dbReference type="Gene3D" id="3.10.100.10">
    <property type="entry name" value="Mannose-Binding Protein A, subunit A"/>
    <property type="match status" value="1"/>
</dbReference>
<evidence type="ECO:0000256" key="4">
    <source>
        <dbReference type="ARBA" id="ARBA00023157"/>
    </source>
</evidence>
<name>H0WSW6_OTOGA</name>
<reference evidence="7" key="2">
    <citation type="submission" date="2025-08" db="UniProtKB">
        <authorList>
            <consortium name="Ensembl"/>
        </authorList>
    </citation>
    <scope>IDENTIFICATION</scope>
</reference>
<protein>
    <submittedName>
        <fullName evidence="7">Rerating family member 3 gamma</fullName>
    </submittedName>
</protein>
<feature type="chain" id="PRO_5003544283" evidence="5">
    <location>
        <begin position="30"/>
        <end position="178"/>
    </location>
</feature>
<keyword evidence="3" id="KW-0430">Lectin</keyword>
<evidence type="ECO:0000256" key="1">
    <source>
        <dbReference type="ARBA" id="ARBA00004613"/>
    </source>
</evidence>
<dbReference type="InParanoid" id="H0WSW6"/>
<keyword evidence="5" id="KW-0732">Signal</keyword>
<dbReference type="FunFam" id="3.10.100.10:FF:000015">
    <property type="entry name" value="C-type lectin Cal"/>
    <property type="match status" value="1"/>
</dbReference>
<evidence type="ECO:0000313" key="7">
    <source>
        <dbReference type="Ensembl" id="ENSOGAP00000005201.2"/>
    </source>
</evidence>
<feature type="signal peptide" evidence="5">
    <location>
        <begin position="1"/>
        <end position="29"/>
    </location>
</feature>
<dbReference type="eggNOG" id="KOG4297">
    <property type="taxonomic scope" value="Eukaryota"/>
</dbReference>
<gene>
    <name evidence="7" type="primary">REG3G</name>
</gene>
<dbReference type="FunCoup" id="H0WSW6">
    <property type="interactions" value="45"/>
</dbReference>
<dbReference type="PROSITE" id="PS00615">
    <property type="entry name" value="C_TYPE_LECTIN_1"/>
    <property type="match status" value="1"/>
</dbReference>
<comment type="subcellular location">
    <subcellularLocation>
        <location evidence="1">Secreted</location>
    </subcellularLocation>
</comment>
<keyword evidence="2" id="KW-0964">Secreted</keyword>
<evidence type="ECO:0000259" key="6">
    <source>
        <dbReference type="PROSITE" id="PS50041"/>
    </source>
</evidence>
<dbReference type="SMART" id="SM00034">
    <property type="entry name" value="CLECT"/>
    <property type="match status" value="1"/>
</dbReference>
<evidence type="ECO:0000256" key="2">
    <source>
        <dbReference type="ARBA" id="ARBA00022525"/>
    </source>
</evidence>
<proteinExistence type="predicted"/>
<dbReference type="PRINTS" id="PR01504">
    <property type="entry name" value="PNCREATITSAP"/>
</dbReference>
<dbReference type="PANTHER" id="PTHR22803">
    <property type="entry name" value="MANNOSE, PHOSPHOLIPASE, LECTIN RECEPTOR RELATED"/>
    <property type="match status" value="1"/>
</dbReference>
<evidence type="ECO:0000313" key="8">
    <source>
        <dbReference type="Proteomes" id="UP000005225"/>
    </source>
</evidence>
<dbReference type="InterPro" id="IPR050111">
    <property type="entry name" value="C-type_lectin/snaclec_domain"/>
</dbReference>
<reference evidence="7" key="3">
    <citation type="submission" date="2025-09" db="UniProtKB">
        <authorList>
            <consortium name="Ensembl"/>
        </authorList>
    </citation>
    <scope>IDENTIFICATION</scope>
</reference>
<dbReference type="AlphaFoldDB" id="H0WSW6"/>
<dbReference type="SUPFAM" id="SSF56436">
    <property type="entry name" value="C-type lectin-like"/>
    <property type="match status" value="1"/>
</dbReference>
<feature type="domain" description="C-type lectin" evidence="6">
    <location>
        <begin position="50"/>
        <end position="175"/>
    </location>
</feature>
<dbReference type="PROSITE" id="PS50041">
    <property type="entry name" value="C_TYPE_LECTIN_2"/>
    <property type="match status" value="1"/>
</dbReference>
<sequence length="178" mass="19623">TDAMLPPRALPSLAWMLLSCLMLMSQVQGEDPQNEDASPRISCPRGSKAYASHCYALFTSPKTWMDADVACQKQPSGHLVSVLSASEGSFVSSLVRSTGNSNSYIWIGLHDPTEGAQANGDGWEWANFDVLNYVAWENNPPTNPNPGYCGSLSRSTGFLKWKDYKCDMKLPYVCKFKD</sequence>
<dbReference type="STRING" id="30611.ENSOGAP00000005201"/>
<dbReference type="HOGENOM" id="CLU_049894_18_0_1"/>